<evidence type="ECO:0000256" key="3">
    <source>
        <dbReference type="ARBA" id="ARBA00022989"/>
    </source>
</evidence>
<evidence type="ECO:0000313" key="8">
    <source>
        <dbReference type="Proteomes" id="UP000799778"/>
    </source>
</evidence>
<evidence type="ECO:0000259" key="6">
    <source>
        <dbReference type="Pfam" id="PF13813"/>
    </source>
</evidence>
<feature type="domain" description="Wax synthase" evidence="6">
    <location>
        <begin position="243"/>
        <end position="327"/>
    </location>
</feature>
<evidence type="ECO:0000256" key="5">
    <source>
        <dbReference type="SAM" id="Phobius"/>
    </source>
</evidence>
<keyword evidence="2 5" id="KW-0812">Transmembrane</keyword>
<evidence type="ECO:0000313" key="7">
    <source>
        <dbReference type="EMBL" id="KAF2010652.1"/>
    </source>
</evidence>
<keyword evidence="8" id="KW-1185">Reference proteome</keyword>
<feature type="transmembrane region" description="Helical" evidence="5">
    <location>
        <begin position="19"/>
        <end position="35"/>
    </location>
</feature>
<gene>
    <name evidence="7" type="ORF">BU24DRAFT_427763</name>
</gene>
<dbReference type="InterPro" id="IPR032805">
    <property type="entry name" value="Wax_synthase_dom"/>
</dbReference>
<keyword evidence="3 5" id="KW-1133">Transmembrane helix</keyword>
<dbReference type="EMBL" id="ML978076">
    <property type="protein sequence ID" value="KAF2010652.1"/>
    <property type="molecule type" value="Genomic_DNA"/>
</dbReference>
<dbReference type="AlphaFoldDB" id="A0A6A5XCD4"/>
<organism evidence="7 8">
    <name type="scientific">Aaosphaeria arxii CBS 175.79</name>
    <dbReference type="NCBI Taxonomy" id="1450172"/>
    <lineage>
        <taxon>Eukaryota</taxon>
        <taxon>Fungi</taxon>
        <taxon>Dikarya</taxon>
        <taxon>Ascomycota</taxon>
        <taxon>Pezizomycotina</taxon>
        <taxon>Dothideomycetes</taxon>
        <taxon>Pleosporomycetidae</taxon>
        <taxon>Pleosporales</taxon>
        <taxon>Pleosporales incertae sedis</taxon>
        <taxon>Aaosphaeria</taxon>
    </lineage>
</organism>
<dbReference type="GeneID" id="54286696"/>
<dbReference type="Pfam" id="PF13813">
    <property type="entry name" value="MBOAT_2"/>
    <property type="match status" value="1"/>
</dbReference>
<protein>
    <recommendedName>
        <fullName evidence="6">Wax synthase domain-containing protein</fullName>
    </recommendedName>
</protein>
<name>A0A6A5XCD4_9PLEO</name>
<keyword evidence="4 5" id="KW-0472">Membrane</keyword>
<evidence type="ECO:0000256" key="4">
    <source>
        <dbReference type="ARBA" id="ARBA00023136"/>
    </source>
</evidence>
<reference evidence="7" key="1">
    <citation type="journal article" date="2020" name="Stud. Mycol.">
        <title>101 Dothideomycetes genomes: a test case for predicting lifestyles and emergence of pathogens.</title>
        <authorList>
            <person name="Haridas S."/>
            <person name="Albert R."/>
            <person name="Binder M."/>
            <person name="Bloem J."/>
            <person name="Labutti K."/>
            <person name="Salamov A."/>
            <person name="Andreopoulos B."/>
            <person name="Baker S."/>
            <person name="Barry K."/>
            <person name="Bills G."/>
            <person name="Bluhm B."/>
            <person name="Cannon C."/>
            <person name="Castanera R."/>
            <person name="Culley D."/>
            <person name="Daum C."/>
            <person name="Ezra D."/>
            <person name="Gonzalez J."/>
            <person name="Henrissat B."/>
            <person name="Kuo A."/>
            <person name="Liang C."/>
            <person name="Lipzen A."/>
            <person name="Lutzoni F."/>
            <person name="Magnuson J."/>
            <person name="Mondo S."/>
            <person name="Nolan M."/>
            <person name="Ohm R."/>
            <person name="Pangilinan J."/>
            <person name="Park H.-J."/>
            <person name="Ramirez L."/>
            <person name="Alfaro M."/>
            <person name="Sun H."/>
            <person name="Tritt A."/>
            <person name="Yoshinaga Y."/>
            <person name="Zwiers L.-H."/>
            <person name="Turgeon B."/>
            <person name="Goodwin S."/>
            <person name="Spatafora J."/>
            <person name="Crous P."/>
            <person name="Grigoriev I."/>
        </authorList>
    </citation>
    <scope>NUCLEOTIDE SEQUENCE</scope>
    <source>
        <strain evidence="7">CBS 175.79</strain>
    </source>
</reference>
<feature type="transmembrane region" description="Helical" evidence="5">
    <location>
        <begin position="40"/>
        <end position="57"/>
    </location>
</feature>
<evidence type="ECO:0000256" key="1">
    <source>
        <dbReference type="ARBA" id="ARBA00004141"/>
    </source>
</evidence>
<evidence type="ECO:0000256" key="2">
    <source>
        <dbReference type="ARBA" id="ARBA00022692"/>
    </source>
</evidence>
<dbReference type="Proteomes" id="UP000799778">
    <property type="component" value="Unassembled WGS sequence"/>
</dbReference>
<dbReference type="RefSeq" id="XP_033378991.1">
    <property type="nucleotide sequence ID" value="XM_033529299.1"/>
</dbReference>
<feature type="transmembrane region" description="Helical" evidence="5">
    <location>
        <begin position="165"/>
        <end position="185"/>
    </location>
</feature>
<dbReference type="OrthoDB" id="1077582at2759"/>
<feature type="transmembrane region" description="Helical" evidence="5">
    <location>
        <begin position="197"/>
        <end position="218"/>
    </location>
</feature>
<proteinExistence type="predicted"/>
<dbReference type="GO" id="GO:0016020">
    <property type="term" value="C:membrane"/>
    <property type="evidence" value="ECO:0007669"/>
    <property type="project" value="UniProtKB-SubCell"/>
</dbReference>
<sequence length="410" mass="46745">MDLIAKAYPPLDQRKPFPIFYQPIVFALTLIPFLLPNRRIIAVFVSLPLLILCIQAPRYTAGSAPGDYYGSSTYIAILLWFIEFAICTPENGPGEPIFIGAPPDVKTSKKERQAWSHLISTRQRLNWAFSLMIPSHRGIGWNWQIKNIPSDPYRHLAKWTYVRKHLTWVLISYARSVLWLVLLGFSSNLQGRQGRSIVSVETAALNALIGWSGGFWVWDRLSAFYSLLAAISVAFGVCETWQWPPLMGDISKAYSVGNVWSVTYHSIMRKMVSQPALRITRLLRFRKGGLGSRCSQLFLSFAFSCLVHQFQMFCVTRRDMGEFAFFMSQPVAIVFEECVRAVWRKMQDRGQFHGAGLVGKQIGYIWMFLWFSYSLPIYVKGFRDAGTTSDILFQKGPMDLGAQLAERYLG</sequence>
<accession>A0A6A5XCD4</accession>
<comment type="subcellular location">
    <subcellularLocation>
        <location evidence="1">Membrane</location>
        <topology evidence="1">Multi-pass membrane protein</topology>
    </subcellularLocation>
</comment>